<comment type="caution">
    <text evidence="1">The sequence shown here is derived from an EMBL/GenBank/DDBJ whole genome shotgun (WGS) entry which is preliminary data.</text>
</comment>
<proteinExistence type="predicted"/>
<dbReference type="EMBL" id="QFQS01000036">
    <property type="protein sequence ID" value="PZQ94273.1"/>
    <property type="molecule type" value="Genomic_DNA"/>
</dbReference>
<protein>
    <submittedName>
        <fullName evidence="1">Uncharacterized protein</fullName>
    </submittedName>
</protein>
<sequence>MTSVVIWRRRELMDLSEFGGATSKHVGDIWIAADSRISSPTNSGSRVVPTDAALKILPINLKLFQEYEYGPGSVPVYEGQLAFAFAGGVLPATMTYAMLVSYFRGLTGPYDVDLPTIGNIVGLVSRIGTTYAAETSQAFEAFLVGMCPLHHRNNKDHAYRLRFDTTGTPRNPELLDLMPDGSFALLGSNQAAIGRMIADGFAADLEYNPALAIKSVIEEEIAGDIGGYLHLGRIRGGVDIYPAWRGDSGSLPSPYADGKLGGLGEWRVNGIFGIA</sequence>
<name>A0A2W5TTW5_CERSP</name>
<dbReference type="Proteomes" id="UP000248975">
    <property type="component" value="Unassembled WGS sequence"/>
</dbReference>
<gene>
    <name evidence="1" type="ORF">DI533_22575</name>
</gene>
<dbReference type="AlphaFoldDB" id="A0A2W5TTW5"/>
<reference evidence="1 2" key="1">
    <citation type="submission" date="2017-08" db="EMBL/GenBank/DDBJ databases">
        <title>Infants hospitalized years apart are colonized by the same room-sourced microbial strains.</title>
        <authorList>
            <person name="Brooks B."/>
            <person name="Olm M.R."/>
            <person name="Firek B.A."/>
            <person name="Baker R."/>
            <person name="Thomas B.C."/>
            <person name="Morowitz M.J."/>
            <person name="Banfield J.F."/>
        </authorList>
    </citation>
    <scope>NUCLEOTIDE SEQUENCE [LARGE SCALE GENOMIC DNA]</scope>
    <source>
        <strain evidence="1">S2_003_000_R2_11</strain>
    </source>
</reference>
<evidence type="ECO:0000313" key="1">
    <source>
        <dbReference type="EMBL" id="PZQ94273.1"/>
    </source>
</evidence>
<evidence type="ECO:0000313" key="2">
    <source>
        <dbReference type="Proteomes" id="UP000248975"/>
    </source>
</evidence>
<organism evidence="1 2">
    <name type="scientific">Cereibacter sphaeroides</name>
    <name type="common">Rhodobacter sphaeroides</name>
    <dbReference type="NCBI Taxonomy" id="1063"/>
    <lineage>
        <taxon>Bacteria</taxon>
        <taxon>Pseudomonadati</taxon>
        <taxon>Pseudomonadota</taxon>
        <taxon>Alphaproteobacteria</taxon>
        <taxon>Rhodobacterales</taxon>
        <taxon>Paracoccaceae</taxon>
        <taxon>Cereibacter</taxon>
    </lineage>
</organism>
<accession>A0A2W5TTW5</accession>